<dbReference type="GO" id="GO:0019843">
    <property type="term" value="F:rRNA binding"/>
    <property type="evidence" value="ECO:0007669"/>
    <property type="project" value="TreeGrafter"/>
</dbReference>
<dbReference type="InterPro" id="IPR005662">
    <property type="entry name" value="GTPase_Era-like"/>
</dbReference>
<dbReference type="Pfam" id="PF01926">
    <property type="entry name" value="MMR_HSR1"/>
    <property type="match status" value="1"/>
</dbReference>
<comment type="caution">
    <text evidence="3">The sequence shown here is derived from an EMBL/GenBank/DDBJ whole genome shotgun (WGS) entry which is preliminary data.</text>
</comment>
<reference evidence="3 4" key="1">
    <citation type="journal article" date="2020" name="ISME J.">
        <title>Uncovering the hidden diversity of litter-decomposition mechanisms in mushroom-forming fungi.</title>
        <authorList>
            <person name="Floudas D."/>
            <person name="Bentzer J."/>
            <person name="Ahren D."/>
            <person name="Johansson T."/>
            <person name="Persson P."/>
            <person name="Tunlid A."/>
        </authorList>
    </citation>
    <scope>NUCLEOTIDE SEQUENCE [LARGE SCALE GENOMIC DNA]</scope>
    <source>
        <strain evidence="3 4">CBS 661.87</strain>
    </source>
</reference>
<feature type="region of interest" description="Disordered" evidence="1">
    <location>
        <begin position="1"/>
        <end position="22"/>
    </location>
</feature>
<dbReference type="InterPro" id="IPR027417">
    <property type="entry name" value="P-loop_NTPase"/>
</dbReference>
<dbReference type="GO" id="GO:0005829">
    <property type="term" value="C:cytosol"/>
    <property type="evidence" value="ECO:0007669"/>
    <property type="project" value="TreeGrafter"/>
</dbReference>
<dbReference type="AlphaFoldDB" id="A0A8H5HJ58"/>
<evidence type="ECO:0000313" key="4">
    <source>
        <dbReference type="Proteomes" id="UP000565441"/>
    </source>
</evidence>
<accession>A0A8H5HJ58</accession>
<dbReference type="OrthoDB" id="3941538at2759"/>
<dbReference type="Proteomes" id="UP000565441">
    <property type="component" value="Unassembled WGS sequence"/>
</dbReference>
<name>A0A8H5HJ58_9AGAR</name>
<evidence type="ECO:0000256" key="1">
    <source>
        <dbReference type="SAM" id="MobiDB-lite"/>
    </source>
</evidence>
<evidence type="ECO:0000313" key="3">
    <source>
        <dbReference type="EMBL" id="KAF5384212.1"/>
    </source>
</evidence>
<keyword evidence="4" id="KW-1185">Reference proteome</keyword>
<evidence type="ECO:0000259" key="2">
    <source>
        <dbReference type="Pfam" id="PF01926"/>
    </source>
</evidence>
<dbReference type="InterPro" id="IPR006073">
    <property type="entry name" value="GTP-bd"/>
</dbReference>
<protein>
    <recommendedName>
        <fullName evidence="2">G domain-containing protein</fullName>
    </recommendedName>
</protein>
<dbReference type="GO" id="GO:0000028">
    <property type="term" value="P:ribosomal small subunit assembly"/>
    <property type="evidence" value="ECO:0007669"/>
    <property type="project" value="TreeGrafter"/>
</dbReference>
<dbReference type="GO" id="GO:0043024">
    <property type="term" value="F:ribosomal small subunit binding"/>
    <property type="evidence" value="ECO:0007669"/>
    <property type="project" value="TreeGrafter"/>
</dbReference>
<sequence>MPLAVGSSSLKNKSSRRQLRPGWQAELQSDDHFMEDPKETDIIIPVIGITGVGKSTFINTLLGEDMAPVGHGLESHTDQIQHIITPHPFNPNVRLILIDTPGFDHTTVDDKEVFRRIAIWLARSYDAHMKLAGIVYLHEISQGNMPPVQKNLDLFSKICGPKAIKNVVLTTTKWEDVSDELGLRRETQLKDQYWKSMLEHGSKLHRFEGTKDSARSIIEHILSQTSIDAVRIQQELVDFGKVLAETEAGRSLRYTLNELLEQRKRTTARLWEEEGSSELQRKVIENDNKIRALVGQIKEINASFYRKVMRWIKY</sequence>
<gene>
    <name evidence="3" type="ORF">D9615_003459</name>
</gene>
<organism evidence="3 4">
    <name type="scientific">Tricholomella constricta</name>
    <dbReference type="NCBI Taxonomy" id="117010"/>
    <lineage>
        <taxon>Eukaryota</taxon>
        <taxon>Fungi</taxon>
        <taxon>Dikarya</taxon>
        <taxon>Basidiomycota</taxon>
        <taxon>Agaricomycotina</taxon>
        <taxon>Agaricomycetes</taxon>
        <taxon>Agaricomycetidae</taxon>
        <taxon>Agaricales</taxon>
        <taxon>Tricholomatineae</taxon>
        <taxon>Lyophyllaceae</taxon>
        <taxon>Tricholomella</taxon>
    </lineage>
</organism>
<dbReference type="PANTHER" id="PTHR42698">
    <property type="entry name" value="GTPASE ERA"/>
    <property type="match status" value="1"/>
</dbReference>
<feature type="compositionally biased region" description="Polar residues" evidence="1">
    <location>
        <begin position="1"/>
        <end position="12"/>
    </location>
</feature>
<dbReference type="EMBL" id="JAACJP010000005">
    <property type="protein sequence ID" value="KAF5384212.1"/>
    <property type="molecule type" value="Genomic_DNA"/>
</dbReference>
<proteinExistence type="predicted"/>
<dbReference type="Gene3D" id="3.40.50.300">
    <property type="entry name" value="P-loop containing nucleotide triphosphate hydrolases"/>
    <property type="match status" value="1"/>
</dbReference>
<dbReference type="SUPFAM" id="SSF52540">
    <property type="entry name" value="P-loop containing nucleoside triphosphate hydrolases"/>
    <property type="match status" value="1"/>
</dbReference>
<feature type="domain" description="G" evidence="2">
    <location>
        <begin position="46"/>
        <end position="141"/>
    </location>
</feature>
<dbReference type="PANTHER" id="PTHR42698:SF1">
    <property type="entry name" value="GTPASE ERA, MITOCHONDRIAL"/>
    <property type="match status" value="1"/>
</dbReference>
<dbReference type="GO" id="GO:0005525">
    <property type="term" value="F:GTP binding"/>
    <property type="evidence" value="ECO:0007669"/>
    <property type="project" value="InterPro"/>
</dbReference>